<evidence type="ECO:0008006" key="4">
    <source>
        <dbReference type="Google" id="ProtNLM"/>
    </source>
</evidence>
<evidence type="ECO:0000313" key="2">
    <source>
        <dbReference type="EMBL" id="ODO01529.1"/>
    </source>
</evidence>
<feature type="compositionally biased region" description="Polar residues" evidence="1">
    <location>
        <begin position="889"/>
        <end position="899"/>
    </location>
</feature>
<dbReference type="EMBL" id="MEKH01000010">
    <property type="protein sequence ID" value="ODO01529.1"/>
    <property type="molecule type" value="Genomic_DNA"/>
</dbReference>
<feature type="region of interest" description="Disordered" evidence="1">
    <location>
        <begin position="572"/>
        <end position="626"/>
    </location>
</feature>
<sequence>MPDDAVFAGSQEAKSPKKVCHSLSFSPTLTQRLSHADLIVPRSGSRSQIRPSCRFPCPFASQRKHTITPHPGQLALTHSCVDPQDTNHTKGTNIPSSLLAVSKTPHPTFTLSTRSSTEFPSLSKAVRSVPAARQEVHPDPKMAPQREILAKSPPLGKDDDILSSPPMTDDNRALVATRGKAIAPAKYHAVTGTSTNGQHWPLSRNPSNGAEGGNVPSHRNDTNSWAEDDAIASVDCRRPFPSSDSGAGYNRHQSSGGFRGARNGGIRPRRTDWWRRDPHPMFSPKYAAQRLLIEFPLAISVAHAKAVLEKHFEKYGAVHSVYHYDQTGDRCYKGFVVFEDPVSIQRVFSDPLAKVCDLTPDPDTAESRVDITIRPSAASDLERIVLIRVTGSRSPEEARDRRQAHHKQYDIEHRDRYEGAPSQRYDSASSINADGLALVHKELLPERVNLDQIPFKVRTKEHHKLFSSVCVRQISTSWEEFARQVEEGCGRRPVNIREISVRHSSEHEFIPQLCDHLGEVCSLRQPSDKFPGWLVTVSGSRDGRHMIHELQKIPGFFVRWADERDGLFSDDPSATTLKWPSHSNAHRPLPQDRSSPSPSDPVIHTPTTPHATIPSSSSLTILGPSPTHPTLRRALWHSYRGRTLVQDNASGEARFLDESAVFVGRVNKDMESNASLQTRFGKYGRIICLEFNPRGVAQHVNHATARVMYDNRQSAADAIAGENGAHSFGSYLRCELRKVTQSDVHTRAIYVDANNRPLSPADVAKAFPDPNQSFPNPAIVDIKVAPSPESTAAPPKARQSPLPSAPFDTLSPYNSGYPYDIPLSPRFPGMMQGQNERIEAQMGAPSLGLSVMAVPNFDPSAILSFNSMWGLSQPNGVPALQPVYANGSGPASRSVSNTPPAHRVPKPDEKDTPITTPATPSQDIPFATIAKIIKPNSHNLTPVGFKEENGIFTAIYADDELKSYCEKNGLPYPPERHVTPKKEDGQAKLGPAWRESLLPIQTGGHDPASISPMRRGSEAAISKEDRPTLTKLRLRRSRSDYSLDTRLRDGDVSEAVSSFGSSRVPSPRGLLSNHHPHGRLTPTGSFIDDPIPGHHVPYVASTPADMFQFPSLVMSPPPPPVMPQNLIPIPIPVDTRASPADELGRMGPPYISSHYPIYDSLSSSGSSGPAGCYLHNMNGHNASIGYPSMMGYDVYAHQMAVQQQQHAMAMGYQYTKQPPHGGREGPGRENWGGSGFRGNGGDVHWAEGNDSGNGAGNMRRNDSSIKGRTNNYGSMRGKGKGGRRRGQLYQGQQPSRQQAQTEFAEGD</sequence>
<dbReference type="OrthoDB" id="2570292at2759"/>
<feature type="compositionally biased region" description="Polar residues" evidence="1">
    <location>
        <begin position="572"/>
        <end position="583"/>
    </location>
</feature>
<protein>
    <recommendedName>
        <fullName evidence="4">RRM domain-containing protein</fullName>
    </recommendedName>
</protein>
<proteinExistence type="predicted"/>
<feature type="compositionally biased region" description="Low complexity" evidence="1">
    <location>
        <begin position="587"/>
        <end position="618"/>
    </location>
</feature>
<feature type="region of interest" description="Disordered" evidence="1">
    <location>
        <begin position="883"/>
        <end position="922"/>
    </location>
</feature>
<evidence type="ECO:0000256" key="1">
    <source>
        <dbReference type="SAM" id="MobiDB-lite"/>
    </source>
</evidence>
<dbReference type="Gene3D" id="3.30.70.330">
    <property type="match status" value="1"/>
</dbReference>
<feature type="region of interest" description="Disordered" evidence="1">
    <location>
        <begin position="1056"/>
        <end position="1088"/>
    </location>
</feature>
<feature type="region of interest" description="Disordered" evidence="1">
    <location>
        <begin position="787"/>
        <end position="809"/>
    </location>
</feature>
<feature type="region of interest" description="Disordered" evidence="1">
    <location>
        <begin position="241"/>
        <end position="274"/>
    </location>
</feature>
<evidence type="ECO:0000313" key="3">
    <source>
        <dbReference type="Proteomes" id="UP000095149"/>
    </source>
</evidence>
<comment type="caution">
    <text evidence="2">The sequence shown here is derived from an EMBL/GenBank/DDBJ whole genome shotgun (WGS) entry which is preliminary data.</text>
</comment>
<feature type="region of interest" description="Disordered" evidence="1">
    <location>
        <begin position="394"/>
        <end position="426"/>
    </location>
</feature>
<feature type="region of interest" description="Disordered" evidence="1">
    <location>
        <begin position="191"/>
        <end position="226"/>
    </location>
</feature>
<feature type="compositionally biased region" description="Basic residues" evidence="1">
    <location>
        <begin position="1277"/>
        <end position="1286"/>
    </location>
</feature>
<feature type="compositionally biased region" description="Polar residues" evidence="1">
    <location>
        <begin position="191"/>
        <end position="208"/>
    </location>
</feature>
<feature type="region of interest" description="Disordered" evidence="1">
    <location>
        <begin position="129"/>
        <end position="157"/>
    </location>
</feature>
<dbReference type="Proteomes" id="UP000095149">
    <property type="component" value="Unassembled WGS sequence"/>
</dbReference>
<dbReference type="GO" id="GO:0003676">
    <property type="term" value="F:nucleic acid binding"/>
    <property type="evidence" value="ECO:0007669"/>
    <property type="project" value="InterPro"/>
</dbReference>
<reference evidence="2 3" key="1">
    <citation type="submission" date="2016-06" db="EMBL/GenBank/DDBJ databases">
        <title>Evolution of pathogenesis and genome organization in the Tremellales.</title>
        <authorList>
            <person name="Cuomo C."/>
            <person name="Litvintseva A."/>
            <person name="Heitman J."/>
            <person name="Chen Y."/>
            <person name="Sun S."/>
            <person name="Springer D."/>
            <person name="Dromer F."/>
            <person name="Young S."/>
            <person name="Zeng Q."/>
            <person name="Chapman S."/>
            <person name="Gujja S."/>
            <person name="Saif S."/>
            <person name="Birren B."/>
        </authorList>
    </citation>
    <scope>NUCLEOTIDE SEQUENCE [LARGE SCALE GENOMIC DNA]</scope>
    <source>
        <strain evidence="2 3">CBS 6273</strain>
    </source>
</reference>
<feature type="compositionally biased region" description="Gly residues" evidence="1">
    <location>
        <begin position="1230"/>
        <end position="1241"/>
    </location>
</feature>
<feature type="compositionally biased region" description="Basic and acidic residues" evidence="1">
    <location>
        <begin position="394"/>
        <end position="418"/>
    </location>
</feature>
<name>A0A1E3JKX5_9TREE</name>
<dbReference type="InterPro" id="IPR035979">
    <property type="entry name" value="RBD_domain_sf"/>
</dbReference>
<dbReference type="InterPro" id="IPR012677">
    <property type="entry name" value="Nucleotide-bd_a/b_plait_sf"/>
</dbReference>
<accession>A0A1E3JKX5</accession>
<gene>
    <name evidence="2" type="ORF">I350_06349</name>
</gene>
<feature type="region of interest" description="Disordered" evidence="1">
    <location>
        <begin position="1216"/>
        <end position="1307"/>
    </location>
</feature>
<feature type="region of interest" description="Disordered" evidence="1">
    <location>
        <begin position="998"/>
        <end position="1026"/>
    </location>
</feature>
<organism evidence="2 3">
    <name type="scientific">Cryptococcus amylolentus CBS 6273</name>
    <dbReference type="NCBI Taxonomy" id="1296118"/>
    <lineage>
        <taxon>Eukaryota</taxon>
        <taxon>Fungi</taxon>
        <taxon>Dikarya</taxon>
        <taxon>Basidiomycota</taxon>
        <taxon>Agaricomycotina</taxon>
        <taxon>Tremellomycetes</taxon>
        <taxon>Tremellales</taxon>
        <taxon>Cryptococcaceae</taxon>
        <taxon>Cryptococcus</taxon>
    </lineage>
</organism>
<dbReference type="SUPFAM" id="SSF54928">
    <property type="entry name" value="RNA-binding domain, RBD"/>
    <property type="match status" value="1"/>
</dbReference>
<feature type="compositionally biased region" description="Basic and acidic residues" evidence="1">
    <location>
        <begin position="1015"/>
        <end position="1026"/>
    </location>
</feature>
<feature type="compositionally biased region" description="Polar residues" evidence="1">
    <location>
        <begin position="913"/>
        <end position="922"/>
    </location>
</feature>